<sequence length="632" mass="71330">MARIPQTGHTAAPAATVASSGPTCSSDTCGRVLVGSQMRARRPDGNGPVPGHPCQRCFSQGVHCSYSDSAVVHRKKKDDSQSLAHSDALDMGSEMGSFEADVLSTTALQMPLPDPDLQLGAFMPNPSDTPFFPEGLDYSSLSWQDFLTMTTESETLRTPPMEASYAPSLRFLDRFTSNTGFVDSFDCGTRYQREQMLSWSQEDSWTWLDDSLSLKTHQILLLVKEVVMIKPRNSAVTLDWSPVLEQMCLQFFSPSNLRKYLQSYWAIWHPHVNIVHRPSFDPVDAKPSVLATMALIGACVSPDPSDNENARMWFNCVEELVFIDEDFNSDLSFFSSAKISAHRNKIQALQAAYMVCLYQTWEGNDASKRRVRRNRFATLVSTRSEFDWREFAVREEFVRVLTWTFLLDTAFTIFNNLPPRMVIKEMKIHTALPEACFQAMNADECYEKIHLFLPSESLYWKVSLCSAFQTLCRESLEVTVRDALAGLGPLNLFALTSAIHSLIFQYRNSWGSLQLSSPIHNALSNWKAVWQQFTAALVPGMSPHVTVDHNHIRPDQMWKRVGFFSYCPEYWLLANLMTDKLTPRNAAGEAAAQGLERSEDGPLDSFLNKYDQTSMRQVNDLILSLSDFRLAG</sequence>
<dbReference type="Proteomes" id="UP000000560">
    <property type="component" value="Chromosome V"/>
</dbReference>
<dbReference type="GO" id="GO:0006351">
    <property type="term" value="P:DNA-templated transcription"/>
    <property type="evidence" value="ECO:0007669"/>
    <property type="project" value="InterPro"/>
</dbReference>
<feature type="region of interest" description="Disordered" evidence="7">
    <location>
        <begin position="1"/>
        <end position="23"/>
    </location>
</feature>
<dbReference type="EMBL" id="BN001305">
    <property type="protein sequence ID" value="CBF80374.1"/>
    <property type="molecule type" value="Genomic_DNA"/>
</dbReference>
<dbReference type="PANTHER" id="PTHR40626:SF3">
    <property type="entry name" value="TRANSCRIPTION FACTOR WITH C2H2 AND ZN(2)-CYS(6) DNA BINDING DOMAIN (EUROFUNG)-RELATED"/>
    <property type="match status" value="1"/>
</dbReference>
<dbReference type="GO" id="GO:0000981">
    <property type="term" value="F:DNA-binding transcription factor activity, RNA polymerase II-specific"/>
    <property type="evidence" value="ECO:0000318"/>
    <property type="project" value="GO_Central"/>
</dbReference>
<evidence type="ECO:0000256" key="6">
    <source>
        <dbReference type="ARBA" id="ARBA00023242"/>
    </source>
</evidence>
<evidence type="ECO:0000256" key="2">
    <source>
        <dbReference type="ARBA" id="ARBA00022723"/>
    </source>
</evidence>
<reference evidence="10" key="2">
    <citation type="journal article" date="2009" name="Fungal Genet. Biol.">
        <title>The 2008 update of the Aspergillus nidulans genome annotation: a community effort.</title>
        <authorList>
            <person name="Wortman J.R."/>
            <person name="Gilsenan J.M."/>
            <person name="Joardar V."/>
            <person name="Deegan J."/>
            <person name="Clutterbuck J."/>
            <person name="Andersen M.R."/>
            <person name="Archer D."/>
            <person name="Bencina M."/>
            <person name="Braus G."/>
            <person name="Coutinho P."/>
            <person name="von Dohren H."/>
            <person name="Doonan J."/>
            <person name="Driessen A.J."/>
            <person name="Durek P."/>
            <person name="Espeso E."/>
            <person name="Fekete E."/>
            <person name="Flipphi M."/>
            <person name="Estrada C.G."/>
            <person name="Geysens S."/>
            <person name="Goldman G."/>
            <person name="de Groot P.W."/>
            <person name="Hansen K."/>
            <person name="Harris S.D."/>
            <person name="Heinekamp T."/>
            <person name="Helmstaedt K."/>
            <person name="Henrissat B."/>
            <person name="Hofmann G."/>
            <person name="Homan T."/>
            <person name="Horio T."/>
            <person name="Horiuchi H."/>
            <person name="James S."/>
            <person name="Jones M."/>
            <person name="Karaffa L."/>
            <person name="Karanyi Z."/>
            <person name="Kato M."/>
            <person name="Keller N."/>
            <person name="Kelly D.E."/>
            <person name="Kiel J.A."/>
            <person name="Kim J.M."/>
            <person name="van der Klei I.J."/>
            <person name="Klis F.M."/>
            <person name="Kovalchuk A."/>
            <person name="Krasevec N."/>
            <person name="Kubicek C.P."/>
            <person name="Liu B."/>
            <person name="Maccabe A."/>
            <person name="Meyer V."/>
            <person name="Mirabito P."/>
            <person name="Miskei M."/>
            <person name="Mos M."/>
            <person name="Mullins J."/>
            <person name="Nelson D.R."/>
            <person name="Nielsen J."/>
            <person name="Oakley B.R."/>
            <person name="Osmani S.A."/>
            <person name="Pakula T."/>
            <person name="Paszewski A."/>
            <person name="Paulsen I."/>
            <person name="Pilsyk S."/>
            <person name="Pocsi I."/>
            <person name="Punt P.J."/>
            <person name="Ram A.F."/>
            <person name="Ren Q."/>
            <person name="Robellet X."/>
            <person name="Robson G."/>
            <person name="Seiboth B."/>
            <person name="van Solingen P."/>
            <person name="Specht T."/>
            <person name="Sun J."/>
            <person name="Taheri-Talesh N."/>
            <person name="Takeshita N."/>
            <person name="Ussery D."/>
            <person name="vanKuyk P.A."/>
            <person name="Visser H."/>
            <person name="van de Vondervoort P.J."/>
            <person name="de Vries R.P."/>
            <person name="Walton J."/>
            <person name="Xiang X."/>
            <person name="Xiong Y."/>
            <person name="Zeng A.P."/>
            <person name="Brandt B.W."/>
            <person name="Cornell M.J."/>
            <person name="van den Hondel C.A."/>
            <person name="Visser J."/>
            <person name="Oliver S.G."/>
            <person name="Turner G."/>
        </authorList>
    </citation>
    <scope>GENOME REANNOTATION</scope>
    <source>
        <strain evidence="10">FGSC A4 / ATCC 38163 / CBS 112.46 / NRRL 194 / M139</strain>
    </source>
</reference>
<evidence type="ECO:0000259" key="8">
    <source>
        <dbReference type="Pfam" id="PF04082"/>
    </source>
</evidence>
<dbReference type="OrthoDB" id="654211at2759"/>
<protein>
    <submittedName>
        <fullName evidence="9">C2H2 transcription factor, putative (AFU_orthologue AFUA_8G00750)</fullName>
    </submittedName>
</protein>
<evidence type="ECO:0000256" key="7">
    <source>
        <dbReference type="SAM" id="MobiDB-lite"/>
    </source>
</evidence>
<evidence type="ECO:0000256" key="5">
    <source>
        <dbReference type="ARBA" id="ARBA00022833"/>
    </source>
</evidence>
<organism evidence="9 10">
    <name type="scientific">Emericella nidulans (strain FGSC A4 / ATCC 38163 / CBS 112.46 / NRRL 194 / M139)</name>
    <name type="common">Aspergillus nidulans</name>
    <dbReference type="NCBI Taxonomy" id="227321"/>
    <lineage>
        <taxon>Eukaryota</taxon>
        <taxon>Fungi</taxon>
        <taxon>Dikarya</taxon>
        <taxon>Ascomycota</taxon>
        <taxon>Pezizomycotina</taxon>
        <taxon>Eurotiomycetes</taxon>
        <taxon>Eurotiomycetidae</taxon>
        <taxon>Eurotiales</taxon>
        <taxon>Aspergillaceae</taxon>
        <taxon>Aspergillus</taxon>
        <taxon>Aspergillus subgen. Nidulantes</taxon>
    </lineage>
</organism>
<keyword evidence="6" id="KW-0539">Nucleus</keyword>
<keyword evidence="10" id="KW-1185">Reference proteome</keyword>
<dbReference type="InterPro" id="IPR007219">
    <property type="entry name" value="XnlR_reg_dom"/>
</dbReference>
<dbReference type="Pfam" id="PF04082">
    <property type="entry name" value="Fungal_trans"/>
    <property type="match status" value="1"/>
</dbReference>
<accession>C8VE50</accession>
<keyword evidence="4" id="KW-0863">Zinc-finger</keyword>
<dbReference type="GO" id="GO:0005634">
    <property type="term" value="C:nucleus"/>
    <property type="evidence" value="ECO:0007669"/>
    <property type="project" value="UniProtKB-SubCell"/>
</dbReference>
<dbReference type="InterPro" id="IPR051059">
    <property type="entry name" value="VerF-like"/>
</dbReference>
<dbReference type="OMA" id="YMVCLYQ"/>
<dbReference type="GO" id="GO:0008270">
    <property type="term" value="F:zinc ion binding"/>
    <property type="evidence" value="ECO:0007669"/>
    <property type="project" value="UniProtKB-KW"/>
</dbReference>
<dbReference type="PANTHER" id="PTHR40626">
    <property type="entry name" value="MIP31509P"/>
    <property type="match status" value="1"/>
</dbReference>
<dbReference type="GeneID" id="2868810"/>
<evidence type="ECO:0000256" key="1">
    <source>
        <dbReference type="ARBA" id="ARBA00004123"/>
    </source>
</evidence>
<accession>Q5ATM3</accession>
<keyword evidence="3" id="KW-0677">Repeat</keyword>
<dbReference type="HOGENOM" id="CLU_012538_0_1_1"/>
<comment type="subcellular location">
    <subcellularLocation>
        <location evidence="1">Nucleus</location>
    </subcellularLocation>
</comment>
<dbReference type="RefSeq" id="XP_681626.1">
    <property type="nucleotide sequence ID" value="XM_676534.1"/>
</dbReference>
<reference evidence="10" key="1">
    <citation type="journal article" date="2005" name="Nature">
        <title>Sequencing of Aspergillus nidulans and comparative analysis with A. fumigatus and A. oryzae.</title>
        <authorList>
            <person name="Galagan J.E."/>
            <person name="Calvo S.E."/>
            <person name="Cuomo C."/>
            <person name="Ma L.J."/>
            <person name="Wortman J.R."/>
            <person name="Batzoglou S."/>
            <person name="Lee S.I."/>
            <person name="Basturkmen M."/>
            <person name="Spevak C.C."/>
            <person name="Clutterbuck J."/>
            <person name="Kapitonov V."/>
            <person name="Jurka J."/>
            <person name="Scazzocchio C."/>
            <person name="Farman M."/>
            <person name="Butler J."/>
            <person name="Purcell S."/>
            <person name="Harris S."/>
            <person name="Braus G.H."/>
            <person name="Draht O."/>
            <person name="Busch S."/>
            <person name="D'Enfert C."/>
            <person name="Bouchier C."/>
            <person name="Goldman G.H."/>
            <person name="Bell-Pedersen D."/>
            <person name="Griffiths-Jones S."/>
            <person name="Doonan J.H."/>
            <person name="Yu J."/>
            <person name="Vienken K."/>
            <person name="Pain A."/>
            <person name="Freitag M."/>
            <person name="Selker E.U."/>
            <person name="Archer D.B."/>
            <person name="Penalva M.A."/>
            <person name="Oakley B.R."/>
            <person name="Momany M."/>
            <person name="Tanaka T."/>
            <person name="Kumagai T."/>
            <person name="Asai K."/>
            <person name="Machida M."/>
            <person name="Nierman W.C."/>
            <person name="Denning D.W."/>
            <person name="Caddick M."/>
            <person name="Hynes M."/>
            <person name="Paoletti M."/>
            <person name="Fischer R."/>
            <person name="Miller B."/>
            <person name="Dyer P."/>
            <person name="Sachs M.S."/>
            <person name="Osmani S.A."/>
            <person name="Birren B.W."/>
        </authorList>
    </citation>
    <scope>NUCLEOTIDE SEQUENCE [LARGE SCALE GENOMIC DNA]</scope>
    <source>
        <strain evidence="10">FGSC A4 / ATCC 38163 / CBS 112.46 / NRRL 194 / M139</strain>
    </source>
</reference>
<evidence type="ECO:0000256" key="3">
    <source>
        <dbReference type="ARBA" id="ARBA00022737"/>
    </source>
</evidence>
<gene>
    <name evidence="9" type="ORF">ANIA_08357</name>
</gene>
<evidence type="ECO:0000256" key="4">
    <source>
        <dbReference type="ARBA" id="ARBA00022771"/>
    </source>
</evidence>
<evidence type="ECO:0000313" key="9">
    <source>
        <dbReference type="EMBL" id="CBF80374.1"/>
    </source>
</evidence>
<dbReference type="GO" id="GO:0006357">
    <property type="term" value="P:regulation of transcription by RNA polymerase II"/>
    <property type="evidence" value="ECO:0000318"/>
    <property type="project" value="GO_Central"/>
</dbReference>
<proteinExistence type="predicted"/>
<feature type="domain" description="Xylanolytic transcriptional activator regulatory" evidence="8">
    <location>
        <begin position="261"/>
        <end position="435"/>
    </location>
</feature>
<dbReference type="eggNOG" id="KOG1721">
    <property type="taxonomic scope" value="Eukaryota"/>
</dbReference>
<dbReference type="CDD" id="cd12148">
    <property type="entry name" value="fungal_TF_MHR"/>
    <property type="match status" value="1"/>
</dbReference>
<keyword evidence="5" id="KW-0862">Zinc</keyword>
<evidence type="ECO:0000313" key="10">
    <source>
        <dbReference type="Proteomes" id="UP000000560"/>
    </source>
</evidence>
<keyword evidence="2" id="KW-0479">Metal-binding</keyword>
<dbReference type="GO" id="GO:0000785">
    <property type="term" value="C:chromatin"/>
    <property type="evidence" value="ECO:0000318"/>
    <property type="project" value="GO_Central"/>
</dbReference>
<dbReference type="GO" id="GO:0000978">
    <property type="term" value="F:RNA polymerase II cis-regulatory region sequence-specific DNA binding"/>
    <property type="evidence" value="ECO:0000318"/>
    <property type="project" value="GO_Central"/>
</dbReference>
<dbReference type="InParanoid" id="Q5ATM3"/>
<dbReference type="AlphaFoldDB" id="Q5ATM3"/>
<name>Q5ATM3_EMENI</name>
<dbReference type="KEGG" id="ani:ANIA_08357"/>